<name>A0A7R9CC74_TIMCR</name>
<feature type="compositionally biased region" description="Polar residues" evidence="9">
    <location>
        <begin position="398"/>
        <end position="407"/>
    </location>
</feature>
<dbReference type="AlphaFoldDB" id="A0A7R9CC74"/>
<organism evidence="12">
    <name type="scientific">Timema cristinae</name>
    <name type="common">Walking stick</name>
    <dbReference type="NCBI Taxonomy" id="61476"/>
    <lineage>
        <taxon>Eukaryota</taxon>
        <taxon>Metazoa</taxon>
        <taxon>Ecdysozoa</taxon>
        <taxon>Arthropoda</taxon>
        <taxon>Hexapoda</taxon>
        <taxon>Insecta</taxon>
        <taxon>Pterygota</taxon>
        <taxon>Neoptera</taxon>
        <taxon>Polyneoptera</taxon>
        <taxon>Phasmatodea</taxon>
        <taxon>Timematodea</taxon>
        <taxon>Timematoidea</taxon>
        <taxon>Timematidae</taxon>
        <taxon>Timema</taxon>
    </lineage>
</organism>
<feature type="transmembrane region" description="Helical" evidence="10">
    <location>
        <begin position="135"/>
        <end position="154"/>
    </location>
</feature>
<feature type="transmembrane region" description="Helical" evidence="10">
    <location>
        <begin position="247"/>
        <end position="273"/>
    </location>
</feature>
<evidence type="ECO:0000256" key="9">
    <source>
        <dbReference type="SAM" id="MobiDB-lite"/>
    </source>
</evidence>
<evidence type="ECO:0000256" key="3">
    <source>
        <dbReference type="ARBA" id="ARBA00022448"/>
    </source>
</evidence>
<dbReference type="PANTHER" id="PTHR24223">
    <property type="entry name" value="ATP-BINDING CASSETTE SUB-FAMILY C"/>
    <property type="match status" value="1"/>
</dbReference>
<evidence type="ECO:0000256" key="5">
    <source>
        <dbReference type="ARBA" id="ARBA00022741"/>
    </source>
</evidence>
<comment type="similarity">
    <text evidence="2">Belongs to the ABC transporter superfamily. ABCC family. Conjugate transporter (TC 3.A.1.208) subfamily.</text>
</comment>
<keyword evidence="6" id="KW-0067">ATP-binding</keyword>
<keyword evidence="5" id="KW-0547">Nucleotide-binding</keyword>
<dbReference type="Pfam" id="PF00664">
    <property type="entry name" value="ABC_membrane"/>
    <property type="match status" value="1"/>
</dbReference>
<dbReference type="InterPro" id="IPR011527">
    <property type="entry name" value="ABC1_TM_dom"/>
</dbReference>
<dbReference type="InterPro" id="IPR050173">
    <property type="entry name" value="ABC_transporter_C-like"/>
</dbReference>
<dbReference type="Gene3D" id="1.20.1560.10">
    <property type="entry name" value="ABC transporter type 1, transmembrane domain"/>
    <property type="match status" value="1"/>
</dbReference>
<dbReference type="GO" id="GO:0016020">
    <property type="term" value="C:membrane"/>
    <property type="evidence" value="ECO:0007669"/>
    <property type="project" value="InterPro"/>
</dbReference>
<evidence type="ECO:0000256" key="4">
    <source>
        <dbReference type="ARBA" id="ARBA00022692"/>
    </source>
</evidence>
<dbReference type="GO" id="GO:0005524">
    <property type="term" value="F:ATP binding"/>
    <property type="evidence" value="ECO:0007669"/>
    <property type="project" value="UniProtKB-KW"/>
</dbReference>
<proteinExistence type="inferred from homology"/>
<comment type="subcellular location">
    <subcellularLocation>
        <location evidence="1">Membrane</location>
        <topology evidence="1">Multi-pass membrane protein</topology>
    </subcellularLocation>
</comment>
<gene>
    <name evidence="12" type="ORF">TCEB3V08_LOCUS1053</name>
</gene>
<feature type="domain" description="ABC transmembrane type-1" evidence="11">
    <location>
        <begin position="249"/>
        <end position="326"/>
    </location>
</feature>
<evidence type="ECO:0000259" key="11">
    <source>
        <dbReference type="PROSITE" id="PS50929"/>
    </source>
</evidence>
<evidence type="ECO:0000256" key="8">
    <source>
        <dbReference type="ARBA" id="ARBA00023136"/>
    </source>
</evidence>
<evidence type="ECO:0000256" key="2">
    <source>
        <dbReference type="ARBA" id="ARBA00009726"/>
    </source>
</evidence>
<accession>A0A7R9CC74</accession>
<keyword evidence="4 10" id="KW-0812">Transmembrane</keyword>
<protein>
    <recommendedName>
        <fullName evidence="11">ABC transmembrane type-1 domain-containing protein</fullName>
    </recommendedName>
</protein>
<evidence type="ECO:0000256" key="6">
    <source>
        <dbReference type="ARBA" id="ARBA00022840"/>
    </source>
</evidence>
<keyword evidence="7 10" id="KW-1133">Transmembrane helix</keyword>
<dbReference type="SUPFAM" id="SSF90123">
    <property type="entry name" value="ABC transporter transmembrane region"/>
    <property type="match status" value="1"/>
</dbReference>
<reference evidence="12" key="1">
    <citation type="submission" date="2020-11" db="EMBL/GenBank/DDBJ databases">
        <authorList>
            <person name="Tran Van P."/>
        </authorList>
    </citation>
    <scope>NUCLEOTIDE SEQUENCE</scope>
</reference>
<evidence type="ECO:0000256" key="1">
    <source>
        <dbReference type="ARBA" id="ARBA00004141"/>
    </source>
</evidence>
<dbReference type="EMBL" id="OC316633">
    <property type="protein sequence ID" value="CAD7393053.1"/>
    <property type="molecule type" value="Genomic_DNA"/>
</dbReference>
<dbReference type="PROSITE" id="PS50929">
    <property type="entry name" value="ABC_TM1F"/>
    <property type="match status" value="1"/>
</dbReference>
<evidence type="ECO:0000256" key="7">
    <source>
        <dbReference type="ARBA" id="ARBA00022989"/>
    </source>
</evidence>
<keyword evidence="3" id="KW-0813">Transport</keyword>
<dbReference type="InterPro" id="IPR036640">
    <property type="entry name" value="ABC1_TM_sf"/>
</dbReference>
<evidence type="ECO:0000313" key="12">
    <source>
        <dbReference type="EMBL" id="CAD7393053.1"/>
    </source>
</evidence>
<evidence type="ECO:0000256" key="10">
    <source>
        <dbReference type="SAM" id="Phobius"/>
    </source>
</evidence>
<dbReference type="GO" id="GO:0140359">
    <property type="term" value="F:ABC-type transporter activity"/>
    <property type="evidence" value="ECO:0007669"/>
    <property type="project" value="InterPro"/>
</dbReference>
<keyword evidence="8 10" id="KW-0472">Membrane</keyword>
<feature type="region of interest" description="Disordered" evidence="9">
    <location>
        <begin position="393"/>
        <end position="422"/>
    </location>
</feature>
<sequence length="452" mass="50977">MPPLPGQPYPPFSQVLASSNQIVRVIGDYDASAHPHCRIRDGVMNPFVEGVVVNKGTFEEVLNSGLDFAKLLPSANEDEPKEDPPLIRKIQSRQISTITVNSIQDDADILEPEESEEFQTKGAVKWMTYWRYTRAGGNICFLSFVFFMLCFSQVTTNAVDFWLTYCHDDYSELCFKMRLALIGQSHDTLSELYLSYLSTHVLFSITTAMEEEKQLWQYEVGENESSLNASSIIPTSTFSIFTTELSLTIYGVLMIICVIFVLARSALFFLFCMKSSIQLHNTMFENILRSKMRFFDTNPSGRILNRFSKDMGSVDELLPRALIDTIQQRYALFLMAPCFISARSPVFSHLSASMNGLPTIRSSHAQQMVRKEFDHHQGGAPGILRPQYAVPLGVPPHSGSNSHQFGESPSGDRHPPPHHLGRCPNKDFAPLTIYNITTYGQPKDLQNYLILT</sequence>
<dbReference type="PANTHER" id="PTHR24223:SF456">
    <property type="entry name" value="MULTIDRUG RESISTANCE-ASSOCIATED PROTEIN LETHAL(2)03659"/>
    <property type="match status" value="1"/>
</dbReference>